<sequence length="626" mass="74389">MPRKSRAKDHIEGDMYDRDRDAYPRHSRTRDRRRIFREEEELRFDRRVPPPPPPPPPMAVPVEKLERLRLREERVRGGPKMMVPVSVPPPPPVAPQLVREEVKAMKPVRRPVQRVVEPREREQGFEKVRDQRGRTRYRGVDLEKERFVLEEEEEEEEEESDSESESSSLEESDTEEEEGMVVVPRKERLKQKIADEFHLPRGTDFKQGLRGGHHDPRLEEDDMLLKRHYERSRHGPVYAATQRHRHQHRSHRHKDFDVDGDSELDEELDHEEVVRRKYRERRRGGEVVEEEEEIRRSSSEMERARLPSPKRSPVYGSTVPNPRKIHHPRLSEPDLLYESETRRRERSSRGRRDRSEIPIIRPNKKSNPPTPHPDPYRRSKDSLPFVPPEPKIAERQKEVLTVVRRDGSHESFKEEEFVDEDYYAPPRHRSLPRKSQKEKEELELVGPAPRAKHDRTAPDHDALRYPERSPLNYSDDDSGRQFGRIGRRYVGVKDRRERLWTEITRDLVVKEALERAGYEYEETETSYFIFTYLEKEEVDALIEQSEDIRRARRRRVQEIHRERTSLPPPTAPVPPPPPPPPASEKTGPLLLDSPPPRFPREERWRTEREKVAEGGRWRPPPRAERW</sequence>
<dbReference type="STRING" id="1450539.A0A319AQS9"/>
<dbReference type="AlphaFoldDB" id="A0A319AQS9"/>
<feature type="compositionally biased region" description="Pro residues" evidence="1">
    <location>
        <begin position="49"/>
        <end position="59"/>
    </location>
</feature>
<feature type="region of interest" description="Disordered" evidence="1">
    <location>
        <begin position="1"/>
        <end position="60"/>
    </location>
</feature>
<feature type="compositionally biased region" description="Basic and acidic residues" evidence="1">
    <location>
        <begin position="8"/>
        <end position="24"/>
    </location>
</feature>
<organism evidence="3 4">
    <name type="scientific">Aspergillus saccharolyticus JOP 1030-1</name>
    <dbReference type="NCBI Taxonomy" id="1450539"/>
    <lineage>
        <taxon>Eukaryota</taxon>
        <taxon>Fungi</taxon>
        <taxon>Dikarya</taxon>
        <taxon>Ascomycota</taxon>
        <taxon>Pezizomycotina</taxon>
        <taxon>Eurotiomycetes</taxon>
        <taxon>Eurotiomycetidae</taxon>
        <taxon>Eurotiales</taxon>
        <taxon>Aspergillaceae</taxon>
        <taxon>Aspergillus</taxon>
        <taxon>Aspergillus subgen. Circumdati</taxon>
    </lineage>
</organism>
<evidence type="ECO:0000259" key="2">
    <source>
        <dbReference type="Pfam" id="PF26118"/>
    </source>
</evidence>
<feature type="compositionally biased region" description="Basic and acidic residues" evidence="1">
    <location>
        <begin position="454"/>
        <end position="467"/>
    </location>
</feature>
<dbReference type="Proteomes" id="UP000248349">
    <property type="component" value="Unassembled WGS sequence"/>
</dbReference>
<feature type="domain" description="DUF8035" evidence="2">
    <location>
        <begin position="498"/>
        <end position="551"/>
    </location>
</feature>
<protein>
    <recommendedName>
        <fullName evidence="2">DUF8035 domain-containing protein</fullName>
    </recommendedName>
</protein>
<evidence type="ECO:0000313" key="3">
    <source>
        <dbReference type="EMBL" id="PYH48742.1"/>
    </source>
</evidence>
<keyword evidence="4" id="KW-1185">Reference proteome</keyword>
<feature type="compositionally biased region" description="Basic and acidic residues" evidence="1">
    <location>
        <begin position="598"/>
        <end position="626"/>
    </location>
</feature>
<feature type="compositionally biased region" description="Acidic residues" evidence="1">
    <location>
        <begin position="258"/>
        <end position="270"/>
    </location>
</feature>
<feature type="compositionally biased region" description="Basic and acidic residues" evidence="1">
    <location>
        <begin position="184"/>
        <end position="204"/>
    </location>
</feature>
<dbReference type="PANTHER" id="PTHR23330:SF9">
    <property type="entry name" value="PROLINE-RICH PROTEIN 11"/>
    <property type="match status" value="1"/>
</dbReference>
<feature type="compositionally biased region" description="Pro residues" evidence="1">
    <location>
        <begin position="566"/>
        <end position="582"/>
    </location>
</feature>
<dbReference type="GeneID" id="37075309"/>
<feature type="compositionally biased region" description="Basic and acidic residues" evidence="1">
    <location>
        <begin position="212"/>
        <end position="227"/>
    </location>
</feature>
<gene>
    <name evidence="3" type="ORF">BP01DRAFT_353052</name>
</gene>
<feature type="compositionally biased region" description="Basic and acidic residues" evidence="1">
    <location>
        <begin position="391"/>
        <end position="415"/>
    </location>
</feature>
<evidence type="ECO:0000256" key="1">
    <source>
        <dbReference type="SAM" id="MobiDB-lite"/>
    </source>
</evidence>
<feature type="compositionally biased region" description="Basic and acidic residues" evidence="1">
    <location>
        <begin position="116"/>
        <end position="149"/>
    </location>
</feature>
<name>A0A319AQS9_9EURO</name>
<feature type="compositionally biased region" description="Basic and acidic residues" evidence="1">
    <location>
        <begin position="293"/>
        <end position="305"/>
    </location>
</feature>
<dbReference type="OrthoDB" id="5410752at2759"/>
<reference evidence="3 4" key="1">
    <citation type="submission" date="2016-12" db="EMBL/GenBank/DDBJ databases">
        <title>The genomes of Aspergillus section Nigri reveals drivers in fungal speciation.</title>
        <authorList>
            <consortium name="DOE Joint Genome Institute"/>
            <person name="Vesth T.C."/>
            <person name="Nybo J."/>
            <person name="Theobald S."/>
            <person name="Brandl J."/>
            <person name="Frisvad J.C."/>
            <person name="Nielsen K.F."/>
            <person name="Lyhne E.K."/>
            <person name="Kogle M.E."/>
            <person name="Kuo A."/>
            <person name="Riley R."/>
            <person name="Clum A."/>
            <person name="Nolan M."/>
            <person name="Lipzen A."/>
            <person name="Salamov A."/>
            <person name="Henrissat B."/>
            <person name="Wiebenga A."/>
            <person name="De Vries R.P."/>
            <person name="Grigoriev I.V."/>
            <person name="Mortensen U.H."/>
            <person name="Andersen M.R."/>
            <person name="Baker S.E."/>
        </authorList>
    </citation>
    <scope>NUCLEOTIDE SEQUENCE [LARGE SCALE GENOMIC DNA]</scope>
    <source>
        <strain evidence="3 4">JOP 1030-1</strain>
    </source>
</reference>
<dbReference type="EMBL" id="KZ821220">
    <property type="protein sequence ID" value="PYH48742.1"/>
    <property type="molecule type" value="Genomic_DNA"/>
</dbReference>
<evidence type="ECO:0000313" key="4">
    <source>
        <dbReference type="Proteomes" id="UP000248349"/>
    </source>
</evidence>
<dbReference type="PANTHER" id="PTHR23330">
    <property type="entry name" value="P300 TRANSCRIPTIONAL COFACTOR JMY-RELATED"/>
    <property type="match status" value="1"/>
</dbReference>
<dbReference type="InterPro" id="IPR058348">
    <property type="entry name" value="DUF8035"/>
</dbReference>
<feature type="compositionally biased region" description="Basic residues" evidence="1">
    <location>
        <begin position="25"/>
        <end position="35"/>
    </location>
</feature>
<dbReference type="RefSeq" id="XP_025434724.1">
    <property type="nucleotide sequence ID" value="XM_025574081.1"/>
</dbReference>
<feature type="region of interest" description="Disordered" evidence="1">
    <location>
        <begin position="115"/>
        <end position="479"/>
    </location>
</feature>
<accession>A0A319AQS9</accession>
<feature type="region of interest" description="Disordered" evidence="1">
    <location>
        <begin position="559"/>
        <end position="626"/>
    </location>
</feature>
<feature type="compositionally biased region" description="Acidic residues" evidence="1">
    <location>
        <begin position="150"/>
        <end position="179"/>
    </location>
</feature>
<feature type="compositionally biased region" description="Basic and acidic residues" evidence="1">
    <location>
        <begin position="339"/>
        <end position="356"/>
    </location>
</feature>
<dbReference type="Pfam" id="PF26118">
    <property type="entry name" value="DUF8035"/>
    <property type="match status" value="1"/>
</dbReference>
<proteinExistence type="predicted"/>
<feature type="compositionally biased region" description="Basic residues" evidence="1">
    <location>
        <begin position="242"/>
        <end position="253"/>
    </location>
</feature>